<protein>
    <submittedName>
        <fullName evidence="2">Uncharacterized protein</fullName>
    </submittedName>
</protein>
<evidence type="ECO:0000313" key="1">
    <source>
        <dbReference type="EMBL" id="MBB5252667.1"/>
    </source>
</evidence>
<keyword evidence="3" id="KW-1185">Reference proteome</keyword>
<evidence type="ECO:0000313" key="2">
    <source>
        <dbReference type="EMBL" id="QGR16904.1"/>
    </source>
</evidence>
<reference evidence="2 3" key="1">
    <citation type="submission" date="2019-10" db="EMBL/GenBank/DDBJ databases">
        <title>Genome Sequences from Six Type Strain Members of the Archaeal Family Sulfolobaceae: Acidianus ambivalens, Acidianus infernus, Metallosphaera prunae, Stygiolobus azoricus, Sulfolobus metallicus, and Sulfurisphaera ohwakuensis.</title>
        <authorList>
            <person name="Counts J.A."/>
            <person name="Kelly R.M."/>
        </authorList>
    </citation>
    <scope>NUCLEOTIDE SEQUENCE [LARGE SCALE GENOMIC DNA]</scope>
    <source>
        <strain evidence="2 3">TA-1</strain>
    </source>
</reference>
<dbReference type="GeneID" id="95642615"/>
<proteinExistence type="predicted"/>
<dbReference type="RefSeq" id="WP_156014455.1">
    <property type="nucleotide sequence ID" value="NZ_AP031374.1"/>
</dbReference>
<dbReference type="AlphaFoldDB" id="A0A650CGC6"/>
<reference evidence="1 4" key="2">
    <citation type="submission" date="2020-08" db="EMBL/GenBank/DDBJ databases">
        <title>Genomic Encyclopedia of Type Strains, Phase IV (KMG-IV): sequencing the most valuable type-strain genomes for metagenomic binning, comparative biology and taxonomic classification.</title>
        <authorList>
            <person name="Goeker M."/>
        </authorList>
    </citation>
    <scope>NUCLEOTIDE SEQUENCE [LARGE SCALE GENOMIC DNA]</scope>
    <source>
        <strain evidence="1 4">DSM 12421</strain>
    </source>
</reference>
<accession>A0A650CGC6</accession>
<sequence length="235" mass="27478">MEDLLKKYNVRIREFEVDLGKSKIICRDVIPKEELLEKMKKVIGTLYLYPKYFVFNNFIAYSSQDFLIENFEKIIMIANSLGKRKVIFYGEDLDLLSFIINHTSVRELRVIKKNEWVVVNNLVYNLSCGEAGLITLLMYLQDLFRPLIVGNCDLLKYVGYFINRGVVSFLKERVFIDGNVISPPSLEILSYFSTKFLKNRYEIYNPTIDVISIIKKVEENFSARKVVIKGSNVYF</sequence>
<name>A0A650CGC6_SULOH</name>
<dbReference type="OrthoDB" id="38957at2157"/>
<evidence type="ECO:0000313" key="4">
    <source>
        <dbReference type="Proteomes" id="UP000582213"/>
    </source>
</evidence>
<dbReference type="EMBL" id="CP045484">
    <property type="protein sequence ID" value="QGR16904.1"/>
    <property type="molecule type" value="Genomic_DNA"/>
</dbReference>
<dbReference type="KEGG" id="soh:D1869_06725"/>
<dbReference type="Proteomes" id="UP000582213">
    <property type="component" value="Unassembled WGS sequence"/>
</dbReference>
<gene>
    <name evidence="2" type="ORF">D1869_06725</name>
    <name evidence="1" type="ORF">HNQ62_000385</name>
</gene>
<evidence type="ECO:0000313" key="3">
    <source>
        <dbReference type="Proteomes" id="UP000427373"/>
    </source>
</evidence>
<organism evidence="2 3">
    <name type="scientific">Sulfurisphaera ohwakuensis</name>
    <dbReference type="NCBI Taxonomy" id="69656"/>
    <lineage>
        <taxon>Archaea</taxon>
        <taxon>Thermoproteota</taxon>
        <taxon>Thermoprotei</taxon>
        <taxon>Sulfolobales</taxon>
        <taxon>Sulfolobaceae</taxon>
        <taxon>Sulfurisphaera</taxon>
    </lineage>
</organism>
<dbReference type="Proteomes" id="UP000427373">
    <property type="component" value="Chromosome"/>
</dbReference>
<dbReference type="EMBL" id="JACHFY010000001">
    <property type="protein sequence ID" value="MBB5252667.1"/>
    <property type="molecule type" value="Genomic_DNA"/>
</dbReference>